<organism evidence="2">
    <name type="scientific">viral metagenome</name>
    <dbReference type="NCBI Taxonomy" id="1070528"/>
    <lineage>
        <taxon>unclassified sequences</taxon>
        <taxon>metagenomes</taxon>
        <taxon>organismal metagenomes</taxon>
    </lineage>
</organism>
<dbReference type="EMBL" id="MT142406">
    <property type="protein sequence ID" value="QJA80099.1"/>
    <property type="molecule type" value="Genomic_DNA"/>
</dbReference>
<evidence type="ECO:0000313" key="2">
    <source>
        <dbReference type="EMBL" id="QJA80099.1"/>
    </source>
</evidence>
<dbReference type="AlphaFoldDB" id="A0A6M3KDW9"/>
<name>A0A6M3KDW9_9ZZZZ</name>
<reference evidence="2" key="1">
    <citation type="submission" date="2020-03" db="EMBL/GenBank/DDBJ databases">
        <title>The deep terrestrial virosphere.</title>
        <authorList>
            <person name="Holmfeldt K."/>
            <person name="Nilsson E."/>
            <person name="Simone D."/>
            <person name="Lopez-Fernandez M."/>
            <person name="Wu X."/>
            <person name="de Brujin I."/>
            <person name="Lundin D."/>
            <person name="Andersson A."/>
            <person name="Bertilsson S."/>
            <person name="Dopson M."/>
        </authorList>
    </citation>
    <scope>NUCLEOTIDE SEQUENCE</scope>
    <source>
        <strain evidence="2">MM415A00780</strain>
        <strain evidence="1">MM415B00571</strain>
    </source>
</reference>
<protein>
    <submittedName>
        <fullName evidence="2">Uncharacterized protein</fullName>
    </submittedName>
</protein>
<evidence type="ECO:0000313" key="1">
    <source>
        <dbReference type="EMBL" id="QJA63859.1"/>
    </source>
</evidence>
<accession>A0A6M3KDW9</accession>
<gene>
    <name evidence="2" type="ORF">MM415A00780_0013</name>
    <name evidence="1" type="ORF">MM415B00571_0005</name>
</gene>
<dbReference type="EMBL" id="MT141508">
    <property type="protein sequence ID" value="QJA63859.1"/>
    <property type="molecule type" value="Genomic_DNA"/>
</dbReference>
<sequence length="197" mass="22298">MALDSVEFFGSVDRKDRKPDGRIVSEYPAFYFTTHIDDLEERLASNKRTIASGLINPQAIPELRAEIEKDSVRLAEINKSHIKLTGKDKDEAANLYKELGDKIQDSMFSRSEMMKGLANPHDELNRRITPTIPVGKHGEVFKNMGITPVKGKVSRTQAARVFKILGKVLGENTNIEHLRRDVKHGTYRPDVPLEEMI</sequence>
<proteinExistence type="predicted"/>